<feature type="region of interest" description="Disordered" evidence="1">
    <location>
        <begin position="76"/>
        <end position="133"/>
    </location>
</feature>
<proteinExistence type="predicted"/>
<organism evidence="2 3">
    <name type="scientific">Prorocentrum cordatum</name>
    <dbReference type="NCBI Taxonomy" id="2364126"/>
    <lineage>
        <taxon>Eukaryota</taxon>
        <taxon>Sar</taxon>
        <taxon>Alveolata</taxon>
        <taxon>Dinophyceae</taxon>
        <taxon>Prorocentrales</taxon>
        <taxon>Prorocentraceae</taxon>
        <taxon>Prorocentrum</taxon>
    </lineage>
</organism>
<name>A0ABN9WZ92_9DINO</name>
<evidence type="ECO:0000313" key="2">
    <source>
        <dbReference type="EMBL" id="CAK0891023.1"/>
    </source>
</evidence>
<evidence type="ECO:0000313" key="3">
    <source>
        <dbReference type="Proteomes" id="UP001189429"/>
    </source>
</evidence>
<dbReference type="Proteomes" id="UP001189429">
    <property type="component" value="Unassembled WGS sequence"/>
</dbReference>
<feature type="compositionally biased region" description="Low complexity" evidence="1">
    <location>
        <begin position="81"/>
        <end position="111"/>
    </location>
</feature>
<sequence length="133" mass="13365">MRSEALRAQAQGSLDQLQGAAQAQGSLDQLQGAAQASAGSGARVVPGAADPPLDAGIKLSYPSYPFFGSVVTVGEDQEPASSSQYSQPVSSGYPSTYHSQPAAYPSYAPRAAPAPPPVAVSAGAPHYGGGYGR</sequence>
<evidence type="ECO:0000256" key="1">
    <source>
        <dbReference type="SAM" id="MobiDB-lite"/>
    </source>
</evidence>
<gene>
    <name evidence="2" type="ORF">PCOR1329_LOCUS71082</name>
</gene>
<reference evidence="2" key="1">
    <citation type="submission" date="2023-10" db="EMBL/GenBank/DDBJ databases">
        <authorList>
            <person name="Chen Y."/>
            <person name="Shah S."/>
            <person name="Dougan E. K."/>
            <person name="Thang M."/>
            <person name="Chan C."/>
        </authorList>
    </citation>
    <scope>NUCLEOTIDE SEQUENCE [LARGE SCALE GENOMIC DNA]</scope>
</reference>
<keyword evidence="3" id="KW-1185">Reference proteome</keyword>
<comment type="caution">
    <text evidence="2">The sequence shown here is derived from an EMBL/GenBank/DDBJ whole genome shotgun (WGS) entry which is preliminary data.</text>
</comment>
<accession>A0ABN9WZ92</accession>
<protein>
    <submittedName>
        <fullName evidence="2">Uncharacterized protein</fullName>
    </submittedName>
</protein>
<feature type="region of interest" description="Disordered" evidence="1">
    <location>
        <begin position="1"/>
        <end position="52"/>
    </location>
</feature>
<dbReference type="EMBL" id="CAUYUJ010019416">
    <property type="protein sequence ID" value="CAK0891023.1"/>
    <property type="molecule type" value="Genomic_DNA"/>
</dbReference>
<feature type="compositionally biased region" description="Low complexity" evidence="1">
    <location>
        <begin position="8"/>
        <end position="42"/>
    </location>
</feature>